<sequence length="199" mass="23232">MKRIALFIICQFLFLGCQHKEHNPVNESVQPENAVAAKSNDAGHCIEKFKELRDVLYSGNKEEFKQYFSFPVLNSEVWSLIAKSKGNYEGKKYNDPFTEADYDNHFDLIFTPHFINALLKIKPKELFEKGKFITPHIIESGADVRTEYFMQAEYYEEDELILALNYEFYSEDEKTESAIVYFFTLKDCKPIFNKVMIAG</sequence>
<dbReference type="Proteomes" id="UP001629156">
    <property type="component" value="Unassembled WGS sequence"/>
</dbReference>
<protein>
    <recommendedName>
        <fullName evidence="3">Lipoprotein</fullName>
    </recommendedName>
</protein>
<dbReference type="PROSITE" id="PS51257">
    <property type="entry name" value="PROKAR_LIPOPROTEIN"/>
    <property type="match status" value="1"/>
</dbReference>
<keyword evidence="2" id="KW-1185">Reference proteome</keyword>
<evidence type="ECO:0000313" key="2">
    <source>
        <dbReference type="Proteomes" id="UP001629156"/>
    </source>
</evidence>
<dbReference type="EMBL" id="JBELPZ010000007">
    <property type="protein sequence ID" value="MFL9844488.1"/>
    <property type="molecule type" value="Genomic_DNA"/>
</dbReference>
<name>A0ABW8YZJ8_9FLAO</name>
<reference evidence="1 2" key="1">
    <citation type="submission" date="2024-06" db="EMBL/GenBank/DDBJ databases">
        <authorList>
            <person name="Kaempfer P."/>
            <person name="Viver T."/>
        </authorList>
    </citation>
    <scope>NUCLEOTIDE SEQUENCE [LARGE SCALE GENOMIC DNA]</scope>
    <source>
        <strain evidence="1 2">ST-119</strain>
    </source>
</reference>
<evidence type="ECO:0000313" key="1">
    <source>
        <dbReference type="EMBL" id="MFL9844488.1"/>
    </source>
</evidence>
<evidence type="ECO:0008006" key="3">
    <source>
        <dbReference type="Google" id="ProtNLM"/>
    </source>
</evidence>
<dbReference type="RefSeq" id="WP_408084739.1">
    <property type="nucleotide sequence ID" value="NZ_JBELPZ010000007.1"/>
</dbReference>
<comment type="caution">
    <text evidence="1">The sequence shown here is derived from an EMBL/GenBank/DDBJ whole genome shotgun (WGS) entry which is preliminary data.</text>
</comment>
<accession>A0ABW8YZJ8</accession>
<organism evidence="1 2">
    <name type="scientific">Flavobacterium rhizosphaerae</name>
    <dbReference type="NCBI Taxonomy" id="3163298"/>
    <lineage>
        <taxon>Bacteria</taxon>
        <taxon>Pseudomonadati</taxon>
        <taxon>Bacteroidota</taxon>
        <taxon>Flavobacteriia</taxon>
        <taxon>Flavobacteriales</taxon>
        <taxon>Flavobacteriaceae</taxon>
        <taxon>Flavobacterium</taxon>
    </lineage>
</organism>
<proteinExistence type="predicted"/>
<gene>
    <name evidence="1" type="ORF">ABS766_08655</name>
</gene>